<accession>A0A812S911</accession>
<proteinExistence type="predicted"/>
<feature type="region of interest" description="Disordered" evidence="1">
    <location>
        <begin position="149"/>
        <end position="186"/>
    </location>
</feature>
<evidence type="ECO:0000256" key="1">
    <source>
        <dbReference type="SAM" id="MobiDB-lite"/>
    </source>
</evidence>
<dbReference type="AlphaFoldDB" id="A0A812S911"/>
<sequence>MAASDSAASAASALRRFAAEGEDFCKLAFSQLGRRHQRTLKRACIHTETPPASGHEGGSGLAGASTTSTSFRLDPADNSTNQVTASDGANINNLDVVSVTNPLIWTAASPTASLGTQDPIWRPSTGGLTSLDAYLMSTNLVTPPRLWATTEGAGGTMSSTPPTARPGSTPTAASRAQSPNHKQRPLRAEAAQLGMRYDQYRRHSPSVLTGGVTPPPAVRPLGPHKRPDTRLSV</sequence>
<keyword evidence="3" id="KW-1185">Reference proteome</keyword>
<reference evidence="2" key="1">
    <citation type="submission" date="2021-02" db="EMBL/GenBank/DDBJ databases">
        <authorList>
            <person name="Dougan E. K."/>
            <person name="Rhodes N."/>
            <person name="Thang M."/>
            <person name="Chan C."/>
        </authorList>
    </citation>
    <scope>NUCLEOTIDE SEQUENCE</scope>
</reference>
<evidence type="ECO:0000313" key="2">
    <source>
        <dbReference type="EMBL" id="CAE7467203.1"/>
    </source>
</evidence>
<evidence type="ECO:0000313" key="3">
    <source>
        <dbReference type="Proteomes" id="UP000649617"/>
    </source>
</evidence>
<feature type="region of interest" description="Disordered" evidence="1">
    <location>
        <begin position="48"/>
        <end position="79"/>
    </location>
</feature>
<dbReference type="Proteomes" id="UP000649617">
    <property type="component" value="Unassembled WGS sequence"/>
</dbReference>
<feature type="region of interest" description="Disordered" evidence="1">
    <location>
        <begin position="204"/>
        <end position="233"/>
    </location>
</feature>
<comment type="caution">
    <text evidence="2">The sequence shown here is derived from an EMBL/GenBank/DDBJ whole genome shotgun (WGS) entry which is preliminary data.</text>
</comment>
<gene>
    <name evidence="2" type="ORF">SPIL2461_LOCUS11759</name>
</gene>
<protein>
    <submittedName>
        <fullName evidence="2">Uncharacterized protein</fullName>
    </submittedName>
</protein>
<dbReference type="EMBL" id="CAJNIZ010023213">
    <property type="protein sequence ID" value="CAE7467203.1"/>
    <property type="molecule type" value="Genomic_DNA"/>
</dbReference>
<name>A0A812S911_SYMPI</name>
<feature type="compositionally biased region" description="Polar residues" evidence="1">
    <location>
        <begin position="156"/>
        <end position="180"/>
    </location>
</feature>
<organism evidence="2 3">
    <name type="scientific">Symbiodinium pilosum</name>
    <name type="common">Dinoflagellate</name>
    <dbReference type="NCBI Taxonomy" id="2952"/>
    <lineage>
        <taxon>Eukaryota</taxon>
        <taxon>Sar</taxon>
        <taxon>Alveolata</taxon>
        <taxon>Dinophyceae</taxon>
        <taxon>Suessiales</taxon>
        <taxon>Symbiodiniaceae</taxon>
        <taxon>Symbiodinium</taxon>
    </lineage>
</organism>